<accession>A0A1K0J7Z8</accession>
<keyword evidence="2" id="KW-0808">Transferase</keyword>
<dbReference type="PANTHER" id="PTHR43591">
    <property type="entry name" value="METHYLTRANSFERASE"/>
    <property type="match status" value="1"/>
</dbReference>
<dbReference type="CDD" id="cd02440">
    <property type="entry name" value="AdoMet_MTases"/>
    <property type="match status" value="1"/>
</dbReference>
<organism evidence="2">
    <name type="scientific">Cupriavidus necator</name>
    <name type="common">Alcaligenes eutrophus</name>
    <name type="synonym">Ralstonia eutropha</name>
    <dbReference type="NCBI Taxonomy" id="106590"/>
    <lineage>
        <taxon>Bacteria</taxon>
        <taxon>Pseudomonadati</taxon>
        <taxon>Pseudomonadota</taxon>
        <taxon>Betaproteobacteria</taxon>
        <taxon>Burkholderiales</taxon>
        <taxon>Burkholderiaceae</taxon>
        <taxon>Cupriavidus</taxon>
    </lineage>
</organism>
<dbReference type="RefSeq" id="WP_340521022.1">
    <property type="nucleotide sequence ID" value="NZ_FMSH01000058.1"/>
</dbReference>
<dbReference type="PANTHER" id="PTHR43591:SF24">
    <property type="entry name" value="2-METHOXY-6-POLYPRENYL-1,4-BENZOQUINOL METHYLASE, MITOCHONDRIAL"/>
    <property type="match status" value="1"/>
</dbReference>
<feature type="domain" description="Methyltransferase type 11" evidence="1">
    <location>
        <begin position="53"/>
        <end position="144"/>
    </location>
</feature>
<dbReference type="InterPro" id="IPR013216">
    <property type="entry name" value="Methyltransf_11"/>
</dbReference>
<dbReference type="InterPro" id="IPR029063">
    <property type="entry name" value="SAM-dependent_MTases_sf"/>
</dbReference>
<dbReference type="GO" id="GO:0008757">
    <property type="term" value="F:S-adenosylmethionine-dependent methyltransferase activity"/>
    <property type="evidence" value="ECO:0007669"/>
    <property type="project" value="InterPro"/>
</dbReference>
<keyword evidence="2" id="KW-0830">Ubiquinone</keyword>
<protein>
    <submittedName>
        <fullName evidence="2">Ubiquinone/menaquinone biosynthesis methyltransferase</fullName>
    </submittedName>
</protein>
<dbReference type="AlphaFoldDB" id="A0A1K0J7Z8"/>
<reference evidence="2" key="1">
    <citation type="submission" date="2016-09" db="EMBL/GenBank/DDBJ databases">
        <authorList>
            <person name="Capua I."/>
            <person name="De Benedictis P."/>
            <person name="Joannis T."/>
            <person name="Lombin L.H."/>
            <person name="Cattoli G."/>
        </authorList>
    </citation>
    <scope>NUCLEOTIDE SEQUENCE</scope>
    <source>
        <strain evidence="2">B9</strain>
    </source>
</reference>
<evidence type="ECO:0000259" key="1">
    <source>
        <dbReference type="Pfam" id="PF08241"/>
    </source>
</evidence>
<dbReference type="SUPFAM" id="SSF53335">
    <property type="entry name" value="S-adenosyl-L-methionine-dependent methyltransferases"/>
    <property type="match status" value="1"/>
</dbReference>
<gene>
    <name evidence="2" type="primary">ubiE</name>
    <name evidence="2" type="ORF">CNECB9_1500012</name>
</gene>
<keyword evidence="2" id="KW-0489">Methyltransferase</keyword>
<evidence type="ECO:0000313" key="2">
    <source>
        <dbReference type="EMBL" id="SCU74055.1"/>
    </source>
</evidence>
<dbReference type="GO" id="GO:0032259">
    <property type="term" value="P:methylation"/>
    <property type="evidence" value="ECO:0007669"/>
    <property type="project" value="UniProtKB-KW"/>
</dbReference>
<name>A0A1K0J7Z8_CUPNE</name>
<dbReference type="EMBL" id="FMSH01000058">
    <property type="protein sequence ID" value="SCU74055.1"/>
    <property type="molecule type" value="Genomic_DNA"/>
</dbReference>
<sequence length="274" mass="29322">MDHTADSFRAFELAGWEDPEVVSQYQEHLSHVTRQSVESLLDDAHVASGLRVLDVATGSGHVAAGAVRRGAESVGIDFSLAQVQLARKLHPDVHYEQADAQALPFGDASFDAVVNGFGMCHLSDPDAALAEAFRVLRPGGRIAFTVWDTPERAVGFGAVYAAIRAYGSMEVDIPVGPNFFLFSDPGHCCTALQQAGFVSPTCRNVPQVWRFSTPDQLFDALAQGTVRAAATLRAQTPKARDEIRAVLRGTVAAYMRGSGFEVPMPAVLAAAVKP</sequence>
<proteinExistence type="predicted"/>
<dbReference type="Pfam" id="PF08241">
    <property type="entry name" value="Methyltransf_11"/>
    <property type="match status" value="1"/>
</dbReference>
<dbReference type="Gene3D" id="3.40.50.150">
    <property type="entry name" value="Vaccinia Virus protein VP39"/>
    <property type="match status" value="1"/>
</dbReference>